<name>A0A929G0A1_9PSEU</name>
<proteinExistence type="inferred from homology"/>
<dbReference type="Gene3D" id="3.60.110.10">
    <property type="entry name" value="Carbon-nitrogen hydrolase"/>
    <property type="match status" value="1"/>
</dbReference>
<keyword evidence="3" id="KW-0378">Hydrolase</keyword>
<dbReference type="Proteomes" id="UP000598360">
    <property type="component" value="Unassembled WGS sequence"/>
</dbReference>
<evidence type="ECO:0000313" key="4">
    <source>
        <dbReference type="Proteomes" id="UP000598360"/>
    </source>
</evidence>
<dbReference type="InterPro" id="IPR003010">
    <property type="entry name" value="C-N_Hydrolase"/>
</dbReference>
<dbReference type="InterPro" id="IPR036526">
    <property type="entry name" value="C-N_Hydrolase_sf"/>
</dbReference>
<keyword evidence="4" id="KW-1185">Reference proteome</keyword>
<dbReference type="CDD" id="cd07576">
    <property type="entry name" value="R-amidase_like"/>
    <property type="match status" value="1"/>
</dbReference>
<dbReference type="PANTHER" id="PTHR23088:SF27">
    <property type="entry name" value="DEAMINATED GLUTATHIONE AMIDASE"/>
    <property type="match status" value="1"/>
</dbReference>
<feature type="domain" description="CN hydrolase" evidence="2">
    <location>
        <begin position="1"/>
        <end position="232"/>
    </location>
</feature>
<dbReference type="Pfam" id="PF00795">
    <property type="entry name" value="CN_hydrolase"/>
    <property type="match status" value="1"/>
</dbReference>
<reference evidence="3" key="1">
    <citation type="submission" date="2020-10" db="EMBL/GenBank/DDBJ databases">
        <title>Diversity and distribution of actinomycetes associated with coral in the coast of Hainan.</title>
        <authorList>
            <person name="Li F."/>
        </authorList>
    </citation>
    <scope>NUCLEOTIDE SEQUENCE</scope>
    <source>
        <strain evidence="3">HNM0983</strain>
    </source>
</reference>
<evidence type="ECO:0000259" key="2">
    <source>
        <dbReference type="PROSITE" id="PS50263"/>
    </source>
</evidence>
<protein>
    <submittedName>
        <fullName evidence="3">Carbon-nitrogen hydrolase family protein</fullName>
    </submittedName>
</protein>
<dbReference type="PROSITE" id="PS01227">
    <property type="entry name" value="UPF0012"/>
    <property type="match status" value="1"/>
</dbReference>
<dbReference type="PROSITE" id="PS50263">
    <property type="entry name" value="CN_HYDROLASE"/>
    <property type="match status" value="1"/>
</dbReference>
<accession>A0A929G0A1</accession>
<gene>
    <name evidence="3" type="ORF">IQ251_09095</name>
</gene>
<organism evidence="3 4">
    <name type="scientific">Saccharopolyspora montiporae</name>
    <dbReference type="NCBI Taxonomy" id="2781240"/>
    <lineage>
        <taxon>Bacteria</taxon>
        <taxon>Bacillati</taxon>
        <taxon>Actinomycetota</taxon>
        <taxon>Actinomycetes</taxon>
        <taxon>Pseudonocardiales</taxon>
        <taxon>Pseudonocardiaceae</taxon>
        <taxon>Saccharopolyspora</taxon>
    </lineage>
</organism>
<dbReference type="GO" id="GO:0016787">
    <property type="term" value="F:hydrolase activity"/>
    <property type="evidence" value="ECO:0007669"/>
    <property type="project" value="UniProtKB-KW"/>
</dbReference>
<comment type="caution">
    <text evidence="3">The sequence shown here is derived from an EMBL/GenBank/DDBJ whole genome shotgun (WGS) entry which is preliminary data.</text>
</comment>
<evidence type="ECO:0000313" key="3">
    <source>
        <dbReference type="EMBL" id="MBE9374602.1"/>
    </source>
</evidence>
<dbReference type="AlphaFoldDB" id="A0A929G0A1"/>
<dbReference type="EMBL" id="JADEYC010000014">
    <property type="protein sequence ID" value="MBE9374602.1"/>
    <property type="molecule type" value="Genomic_DNA"/>
</dbReference>
<sequence length="258" mass="27930">MACLQTAGTPGDLHANLAELDRAAQRAAEAGAGLLVTPELFLTGYDIGELAGELARRNPVEPCAGIAARHGIALVVGTPLLRDGNLVNAAVFLGADGAVRAEHHKIQLFGDLDRSRFTPGDRAVTAVDHEGVRIALLICYDVEFPEWARRAALDGAQLIVVPTAQMTPFARVAEQVVPVRAWENQVYVCYADRIGRERDTTYVGRSSVVAPDGTRIAHAVEEPALLLADIDPDRVRRAQRDNPYLTDLRTDLPTGRDR</sequence>
<dbReference type="SUPFAM" id="SSF56317">
    <property type="entry name" value="Carbon-nitrogen hydrolase"/>
    <property type="match status" value="1"/>
</dbReference>
<dbReference type="InterPro" id="IPR001110">
    <property type="entry name" value="UPF0012_CS"/>
</dbReference>
<evidence type="ECO:0000256" key="1">
    <source>
        <dbReference type="ARBA" id="ARBA00010613"/>
    </source>
</evidence>
<dbReference type="InterPro" id="IPR044083">
    <property type="entry name" value="RamA-like"/>
</dbReference>
<comment type="similarity">
    <text evidence="1">Belongs to the carbon-nitrogen hydrolase superfamily. NIT1/NIT2 family.</text>
</comment>
<dbReference type="PANTHER" id="PTHR23088">
    <property type="entry name" value="NITRILASE-RELATED"/>
    <property type="match status" value="1"/>
</dbReference>